<feature type="domain" description="Doubled CXXCH motif" evidence="3">
    <location>
        <begin position="264"/>
        <end position="303"/>
    </location>
</feature>
<reference evidence="5" key="1">
    <citation type="journal article" date="2022" name="Int. J. Syst. Evol. Microbiol.">
        <title>Anaeromyxobacter oryzae sp. nov., Anaeromyxobacter diazotrophicus sp. nov. and Anaeromyxobacter paludicola sp. nov., isolated from paddy soils.</title>
        <authorList>
            <person name="Itoh H."/>
            <person name="Xu Z."/>
            <person name="Mise K."/>
            <person name="Masuda Y."/>
            <person name="Ushijima N."/>
            <person name="Hayakawa C."/>
            <person name="Shiratori Y."/>
            <person name="Senoo K."/>
        </authorList>
    </citation>
    <scope>NUCLEOTIDE SEQUENCE [LARGE SCALE GENOMIC DNA]</scope>
    <source>
        <strain evidence="5">Red232</strain>
    </source>
</reference>
<dbReference type="InterPro" id="IPR010177">
    <property type="entry name" value="Paired_CXXCH_1"/>
</dbReference>
<dbReference type="InterPro" id="IPR051829">
    <property type="entry name" value="Multiheme_Cytochr_ET"/>
</dbReference>
<sequence>MYVALILFCTQGAYGQQQPPRATPPSGAPAPAVAAPPAAERCSGCHAQLTQRTIVHGALQKHDCQACHKPAAGEQGKCRARTATHWTLIRTEPELCYGCHARKDQSKSVHTAVRQGSCLSCHEAHASNNAGLLNEPREKVCFTCHEPEPLLTKAVKHAPVAEGRCLECHDAHGGNLPNAIKAESGSAFCLKCHDAKAPTGKGTPGPAFRVDLAKAVVHAALKRTDCLGCHDGGHSSDNRKLLKKSVVELCYGCHERKDRSKFPHGAVLVGDCAVCHDPHASDNAKLLAKATTQETCFLCHQDDLTGRKVVHAPVAKGCEQCHDPHGGASRYALKGGEGKAACYKCHKPLDEKKVKHAALERYGCTGCHDPHGTANRGLLSKKVNAVCTACHPDQKDGRHVTAIAAGGHPVGGELNDPRRPGRDFSCASCHDPHGSDNPRLFYYGSNAMESCDGCHGDKSGKRPELKNIVSRAKRPAATPASGVGGGAGGGAGAPGSGAGEVVR</sequence>
<feature type="domain" description="Doubled CXXCH motif" evidence="3">
    <location>
        <begin position="218"/>
        <end position="258"/>
    </location>
</feature>
<dbReference type="Gene3D" id="3.90.10.10">
    <property type="entry name" value="Cytochrome C3"/>
    <property type="match status" value="4"/>
</dbReference>
<dbReference type="Proteomes" id="UP001162891">
    <property type="component" value="Chromosome"/>
</dbReference>
<keyword evidence="5" id="KW-1185">Reference proteome</keyword>
<organism evidence="4 5">
    <name type="scientific">Anaeromyxobacter oryzae</name>
    <dbReference type="NCBI Taxonomy" id="2918170"/>
    <lineage>
        <taxon>Bacteria</taxon>
        <taxon>Pseudomonadati</taxon>
        <taxon>Myxococcota</taxon>
        <taxon>Myxococcia</taxon>
        <taxon>Myxococcales</taxon>
        <taxon>Cystobacterineae</taxon>
        <taxon>Anaeromyxobacteraceae</taxon>
        <taxon>Anaeromyxobacter</taxon>
    </lineage>
</organism>
<feature type="domain" description="Doubled CXXCH motif" evidence="3">
    <location>
        <begin position="157"/>
        <end position="197"/>
    </location>
</feature>
<evidence type="ECO:0000256" key="2">
    <source>
        <dbReference type="SAM" id="MobiDB-lite"/>
    </source>
</evidence>
<accession>A0ABN6N4F9</accession>
<evidence type="ECO:0000256" key="1">
    <source>
        <dbReference type="ARBA" id="ARBA00022729"/>
    </source>
</evidence>
<dbReference type="PANTHER" id="PTHR35038">
    <property type="entry name" value="DISSIMILATORY SULFITE REDUCTASE SIRA"/>
    <property type="match status" value="1"/>
</dbReference>
<feature type="domain" description="Doubled CXXCH motif" evidence="3">
    <location>
        <begin position="110"/>
        <end position="147"/>
    </location>
</feature>
<gene>
    <name evidence="4" type="ORF">AMOR_58350</name>
</gene>
<feature type="domain" description="Doubled CXXCH motif" evidence="3">
    <location>
        <begin position="311"/>
        <end position="349"/>
    </location>
</feature>
<evidence type="ECO:0000259" key="3">
    <source>
        <dbReference type="Pfam" id="PF09699"/>
    </source>
</evidence>
<evidence type="ECO:0000313" key="5">
    <source>
        <dbReference type="Proteomes" id="UP001162891"/>
    </source>
</evidence>
<dbReference type="Pfam" id="PF09699">
    <property type="entry name" value="Paired_CXXCH_1"/>
    <property type="match status" value="8"/>
</dbReference>
<dbReference type="SUPFAM" id="SSF48695">
    <property type="entry name" value="Multiheme cytochromes"/>
    <property type="match status" value="2"/>
</dbReference>
<protein>
    <recommendedName>
        <fullName evidence="3">Doubled CXXCH motif domain-containing protein</fullName>
    </recommendedName>
</protein>
<name>A0ABN6N4F9_9BACT</name>
<evidence type="ECO:0000313" key="4">
    <source>
        <dbReference type="EMBL" id="BDG06839.1"/>
    </source>
</evidence>
<keyword evidence="1" id="KW-0732">Signal</keyword>
<feature type="domain" description="Doubled CXXCH motif" evidence="3">
    <location>
        <begin position="56"/>
        <end position="104"/>
    </location>
</feature>
<feature type="domain" description="Doubled CXXCH motif" evidence="3">
    <location>
        <begin position="425"/>
        <end position="459"/>
    </location>
</feature>
<dbReference type="NCBIfam" id="TIGR01905">
    <property type="entry name" value="paired_CXXCH_1"/>
    <property type="match status" value="7"/>
</dbReference>
<proteinExistence type="predicted"/>
<dbReference type="EMBL" id="AP025591">
    <property type="protein sequence ID" value="BDG06839.1"/>
    <property type="molecule type" value="Genomic_DNA"/>
</dbReference>
<feature type="region of interest" description="Disordered" evidence="2">
    <location>
        <begin position="471"/>
        <end position="503"/>
    </location>
</feature>
<dbReference type="PANTHER" id="PTHR35038:SF6">
    <property type="entry name" value="SURFACE LOCALIZED DECAHEME CYTOCHROME C LIPOPROTEIN"/>
    <property type="match status" value="1"/>
</dbReference>
<feature type="compositionally biased region" description="Gly residues" evidence="2">
    <location>
        <begin position="482"/>
        <end position="503"/>
    </location>
</feature>
<dbReference type="InterPro" id="IPR036280">
    <property type="entry name" value="Multihaem_cyt_sf"/>
</dbReference>
<feature type="domain" description="Doubled CXXCH motif" evidence="3">
    <location>
        <begin position="356"/>
        <end position="395"/>
    </location>
</feature>